<dbReference type="Gene3D" id="3.30.200.20">
    <property type="entry name" value="Phosphorylase Kinase, domain 1"/>
    <property type="match status" value="1"/>
</dbReference>
<keyword evidence="4" id="KW-1185">Reference proteome</keyword>
<dbReference type="OMA" id="YELMSLW"/>
<protein>
    <recommendedName>
        <fullName evidence="2">Protein kinase domain-containing protein</fullName>
    </recommendedName>
</protein>
<reference evidence="4" key="1">
    <citation type="journal article" date="2016" name="Nature">
        <title>The genome of the seagrass Zostera marina reveals angiosperm adaptation to the sea.</title>
        <authorList>
            <person name="Olsen J.L."/>
            <person name="Rouze P."/>
            <person name="Verhelst B."/>
            <person name="Lin Y.-C."/>
            <person name="Bayer T."/>
            <person name="Collen J."/>
            <person name="Dattolo E."/>
            <person name="De Paoli E."/>
            <person name="Dittami S."/>
            <person name="Maumus F."/>
            <person name="Michel G."/>
            <person name="Kersting A."/>
            <person name="Lauritano C."/>
            <person name="Lohaus R."/>
            <person name="Toepel M."/>
            <person name="Tonon T."/>
            <person name="Vanneste K."/>
            <person name="Amirebrahimi M."/>
            <person name="Brakel J."/>
            <person name="Bostroem C."/>
            <person name="Chovatia M."/>
            <person name="Grimwood J."/>
            <person name="Jenkins J.W."/>
            <person name="Jueterbock A."/>
            <person name="Mraz A."/>
            <person name="Stam W.T."/>
            <person name="Tice H."/>
            <person name="Bornberg-Bauer E."/>
            <person name="Green P.J."/>
            <person name="Pearson G.A."/>
            <person name="Procaccini G."/>
            <person name="Duarte C.M."/>
            <person name="Schmutz J."/>
            <person name="Reusch T.B.H."/>
            <person name="Van de Peer Y."/>
        </authorList>
    </citation>
    <scope>NUCLEOTIDE SEQUENCE [LARGE SCALE GENOMIC DNA]</scope>
    <source>
        <strain evidence="4">cv. Finnish</strain>
    </source>
</reference>
<feature type="domain" description="Protein kinase" evidence="2">
    <location>
        <begin position="16"/>
        <end position="101"/>
    </location>
</feature>
<evidence type="ECO:0000313" key="3">
    <source>
        <dbReference type="EMBL" id="KMZ63806.1"/>
    </source>
</evidence>
<comment type="caution">
    <text evidence="3">The sequence shown here is derived from an EMBL/GenBank/DDBJ whole genome shotgun (WGS) entry which is preliminary data.</text>
</comment>
<dbReference type="InterPro" id="IPR017441">
    <property type="entry name" value="Protein_kinase_ATP_BS"/>
</dbReference>
<dbReference type="InterPro" id="IPR000719">
    <property type="entry name" value="Prot_kinase_dom"/>
</dbReference>
<dbReference type="STRING" id="29655.A0A0K9P439"/>
<accession>A0A0K9P439</accession>
<evidence type="ECO:0000313" key="4">
    <source>
        <dbReference type="Proteomes" id="UP000036987"/>
    </source>
</evidence>
<sequence>MVCNHKSRSQVVLRNFNAGNFLGEGGFGSVYKGFLDDKVRPGLKPQSVVVKVLDLDGSQGHKEWLTEVMVLGQLRHPHLVKLVGYCYDDVGLEEGGGEDNG</sequence>
<dbReference type="PROSITE" id="PS50011">
    <property type="entry name" value="PROTEIN_KINASE_DOM"/>
    <property type="match status" value="1"/>
</dbReference>
<evidence type="ECO:0000256" key="1">
    <source>
        <dbReference type="PROSITE-ProRule" id="PRU10141"/>
    </source>
</evidence>
<feature type="binding site" evidence="1">
    <location>
        <position position="51"/>
    </location>
    <ligand>
        <name>ATP</name>
        <dbReference type="ChEBI" id="CHEBI:30616"/>
    </ligand>
</feature>
<dbReference type="GO" id="GO:0004672">
    <property type="term" value="F:protein kinase activity"/>
    <property type="evidence" value="ECO:0007669"/>
    <property type="project" value="InterPro"/>
</dbReference>
<dbReference type="PANTHER" id="PTHR45621">
    <property type="entry name" value="OS01G0588500 PROTEIN-RELATED"/>
    <property type="match status" value="1"/>
</dbReference>
<keyword evidence="1" id="KW-0547">Nucleotide-binding</keyword>
<gene>
    <name evidence="3" type="ORF">ZOSMA_398G00020</name>
</gene>
<dbReference type="GO" id="GO:0005524">
    <property type="term" value="F:ATP binding"/>
    <property type="evidence" value="ECO:0007669"/>
    <property type="project" value="UniProtKB-UniRule"/>
</dbReference>
<dbReference type="SUPFAM" id="SSF56112">
    <property type="entry name" value="Protein kinase-like (PK-like)"/>
    <property type="match status" value="1"/>
</dbReference>
<dbReference type="AlphaFoldDB" id="A0A0K9P439"/>
<dbReference type="Pfam" id="PF07714">
    <property type="entry name" value="PK_Tyr_Ser-Thr"/>
    <property type="match status" value="1"/>
</dbReference>
<organism evidence="3 4">
    <name type="scientific">Zostera marina</name>
    <name type="common">Eelgrass</name>
    <dbReference type="NCBI Taxonomy" id="29655"/>
    <lineage>
        <taxon>Eukaryota</taxon>
        <taxon>Viridiplantae</taxon>
        <taxon>Streptophyta</taxon>
        <taxon>Embryophyta</taxon>
        <taxon>Tracheophyta</taxon>
        <taxon>Spermatophyta</taxon>
        <taxon>Magnoliopsida</taxon>
        <taxon>Liliopsida</taxon>
        <taxon>Zosteraceae</taxon>
        <taxon>Zostera</taxon>
    </lineage>
</organism>
<dbReference type="InterPro" id="IPR050823">
    <property type="entry name" value="Plant_Ser_Thr_Prot_Kinase"/>
</dbReference>
<dbReference type="Proteomes" id="UP000036987">
    <property type="component" value="Unassembled WGS sequence"/>
</dbReference>
<dbReference type="EMBL" id="LFYR01001209">
    <property type="protein sequence ID" value="KMZ63806.1"/>
    <property type="molecule type" value="Genomic_DNA"/>
</dbReference>
<dbReference type="InterPro" id="IPR011009">
    <property type="entry name" value="Kinase-like_dom_sf"/>
</dbReference>
<proteinExistence type="predicted"/>
<keyword evidence="1" id="KW-0067">ATP-binding</keyword>
<evidence type="ECO:0000259" key="2">
    <source>
        <dbReference type="PROSITE" id="PS50011"/>
    </source>
</evidence>
<dbReference type="OrthoDB" id="783667at2759"/>
<dbReference type="PROSITE" id="PS00107">
    <property type="entry name" value="PROTEIN_KINASE_ATP"/>
    <property type="match status" value="1"/>
</dbReference>
<name>A0A0K9P439_ZOSMR</name>
<dbReference type="InterPro" id="IPR001245">
    <property type="entry name" value="Ser-Thr/Tyr_kinase_cat_dom"/>
</dbReference>